<accession>A0A183M5W0</accession>
<keyword evidence="2" id="KW-1185">Reference proteome</keyword>
<name>A0A183M5W0_9TREM</name>
<evidence type="ECO:0000313" key="1">
    <source>
        <dbReference type="EMBL" id="VDO95306.1"/>
    </source>
</evidence>
<dbReference type="AlphaFoldDB" id="A0A183M5W0"/>
<dbReference type="EMBL" id="UZAI01006416">
    <property type="protein sequence ID" value="VDO95306.1"/>
    <property type="molecule type" value="Genomic_DNA"/>
</dbReference>
<protein>
    <submittedName>
        <fullName evidence="1">Uncharacterized protein</fullName>
    </submittedName>
</protein>
<sequence length="113" mass="12626">MVVGGSGYETLDLGFVLFGTCHLIDNDVTTNGSAAYAPLGVTGQQPVVKENKPDPSGGRNQEEALKVDGIHIEERNHLRHKTSPHMESSRPKNILRREMETDLRRMRNNFIDL</sequence>
<dbReference type="Proteomes" id="UP000277204">
    <property type="component" value="Unassembled WGS sequence"/>
</dbReference>
<proteinExistence type="predicted"/>
<evidence type="ECO:0000313" key="2">
    <source>
        <dbReference type="Proteomes" id="UP000277204"/>
    </source>
</evidence>
<organism evidence="1 2">
    <name type="scientific">Schistosoma margrebowiei</name>
    <dbReference type="NCBI Taxonomy" id="48269"/>
    <lineage>
        <taxon>Eukaryota</taxon>
        <taxon>Metazoa</taxon>
        <taxon>Spiralia</taxon>
        <taxon>Lophotrochozoa</taxon>
        <taxon>Platyhelminthes</taxon>
        <taxon>Trematoda</taxon>
        <taxon>Digenea</taxon>
        <taxon>Strigeidida</taxon>
        <taxon>Schistosomatoidea</taxon>
        <taxon>Schistosomatidae</taxon>
        <taxon>Schistosoma</taxon>
    </lineage>
</organism>
<reference evidence="1 2" key="1">
    <citation type="submission" date="2018-11" db="EMBL/GenBank/DDBJ databases">
        <authorList>
            <consortium name="Pathogen Informatics"/>
        </authorList>
    </citation>
    <scope>NUCLEOTIDE SEQUENCE [LARGE SCALE GENOMIC DNA]</scope>
    <source>
        <strain evidence="1 2">Zambia</strain>
    </source>
</reference>
<gene>
    <name evidence="1" type="ORF">SMRZ_LOCUS11435</name>
</gene>